<sequence>MTTTRAATPAAPILISSFAARLRWSFTDGLTLVGRELSRLRQEPGEIVVALIFPAVMVVLFGYVFGSAIQVPGGGNYREYLMPGLFAMVTFSSIMATTLKVATDASRGVMDRFRSMPMARSAVPFGQTGADTLLGGVLGLGIMAVAGLLVGWQSHRGLVPTVQAFLLLMVMRYAVSWVGCYLGMVVKNEQTADQLVPLFLPFTMVSNSFVPTAGMPAWLRTLADWNPVSALTAACRELFGNPGAPAGDAAWPIAHPVTATLLWSVFLLVVFVPLTIRTYQRKGR</sequence>
<keyword evidence="2 6" id="KW-0812">Transmembrane</keyword>
<feature type="transmembrane region" description="Helical" evidence="6">
    <location>
        <begin position="81"/>
        <end position="102"/>
    </location>
</feature>
<feature type="transmembrane region" description="Helical" evidence="6">
    <location>
        <begin position="253"/>
        <end position="276"/>
    </location>
</feature>
<comment type="similarity">
    <text evidence="6">Belongs to the ABC-2 integral membrane protein family.</text>
</comment>
<evidence type="ECO:0000313" key="9">
    <source>
        <dbReference type="Proteomes" id="UP000468735"/>
    </source>
</evidence>
<feature type="transmembrane region" description="Helical" evidence="6">
    <location>
        <begin position="198"/>
        <end position="219"/>
    </location>
</feature>
<dbReference type="PIRSF" id="PIRSF006648">
    <property type="entry name" value="DrrB"/>
    <property type="match status" value="1"/>
</dbReference>
<dbReference type="InterPro" id="IPR000412">
    <property type="entry name" value="ABC_2_transport"/>
</dbReference>
<feature type="transmembrane region" description="Helical" evidence="6">
    <location>
        <begin position="47"/>
        <end position="69"/>
    </location>
</feature>
<dbReference type="GO" id="GO:0046677">
    <property type="term" value="P:response to antibiotic"/>
    <property type="evidence" value="ECO:0007669"/>
    <property type="project" value="UniProtKB-KW"/>
</dbReference>
<keyword evidence="6" id="KW-1003">Cell membrane</keyword>
<dbReference type="PANTHER" id="PTHR43229">
    <property type="entry name" value="NODULATION PROTEIN J"/>
    <property type="match status" value="1"/>
</dbReference>
<dbReference type="EMBL" id="WBMT01000006">
    <property type="protein sequence ID" value="KAB2349093.1"/>
    <property type="molecule type" value="Genomic_DNA"/>
</dbReference>
<keyword evidence="3 6" id="KW-1133">Transmembrane helix</keyword>
<dbReference type="GO" id="GO:0140359">
    <property type="term" value="F:ABC-type transporter activity"/>
    <property type="evidence" value="ECO:0007669"/>
    <property type="project" value="InterPro"/>
</dbReference>
<feature type="domain" description="ABC transmembrane type-2" evidence="7">
    <location>
        <begin position="45"/>
        <end position="282"/>
    </location>
</feature>
<evidence type="ECO:0000256" key="1">
    <source>
        <dbReference type="ARBA" id="ARBA00004141"/>
    </source>
</evidence>
<dbReference type="InterPro" id="IPR013525">
    <property type="entry name" value="ABC2_TM"/>
</dbReference>
<comment type="subcellular location">
    <subcellularLocation>
        <location evidence="6">Cell membrane</location>
        <topology evidence="6">Multi-pass membrane protein</topology>
    </subcellularLocation>
    <subcellularLocation>
        <location evidence="1">Membrane</location>
        <topology evidence="1">Multi-pass membrane protein</topology>
    </subcellularLocation>
</comment>
<dbReference type="Proteomes" id="UP000468735">
    <property type="component" value="Unassembled WGS sequence"/>
</dbReference>
<dbReference type="RefSeq" id="WP_151560866.1">
    <property type="nucleotide sequence ID" value="NZ_WBMT01000006.1"/>
</dbReference>
<reference evidence="8 9" key="1">
    <citation type="submission" date="2019-09" db="EMBL/GenBank/DDBJ databases">
        <title>Actinomadura physcomitrii sp. nov., a novel actinomycete isolated from moss [Physcomitrium sphaericum (Ludw) Fuernr].</title>
        <authorList>
            <person name="Zhuang X."/>
            <person name="Liu C."/>
        </authorList>
    </citation>
    <scope>NUCLEOTIDE SEQUENCE [LARGE SCALE GENOMIC DNA]</scope>
    <source>
        <strain evidence="8 9">HMC1</strain>
    </source>
</reference>
<accession>A0A6H9Z625</accession>
<evidence type="ECO:0000313" key="8">
    <source>
        <dbReference type="EMBL" id="KAB2349093.1"/>
    </source>
</evidence>
<evidence type="ECO:0000256" key="6">
    <source>
        <dbReference type="RuleBase" id="RU361157"/>
    </source>
</evidence>
<dbReference type="OrthoDB" id="8988363at2"/>
<evidence type="ECO:0000256" key="5">
    <source>
        <dbReference type="ARBA" id="ARBA00023251"/>
    </source>
</evidence>
<evidence type="ECO:0000256" key="4">
    <source>
        <dbReference type="ARBA" id="ARBA00023136"/>
    </source>
</evidence>
<proteinExistence type="inferred from homology"/>
<feature type="transmembrane region" description="Helical" evidence="6">
    <location>
        <begin position="123"/>
        <end position="152"/>
    </location>
</feature>
<dbReference type="PROSITE" id="PS51012">
    <property type="entry name" value="ABC_TM2"/>
    <property type="match status" value="1"/>
</dbReference>
<name>A0A6H9Z625_9ACTN</name>
<organism evidence="8 9">
    <name type="scientific">Actinomadura rudentiformis</name>
    <dbReference type="NCBI Taxonomy" id="359158"/>
    <lineage>
        <taxon>Bacteria</taxon>
        <taxon>Bacillati</taxon>
        <taxon>Actinomycetota</taxon>
        <taxon>Actinomycetes</taxon>
        <taxon>Streptosporangiales</taxon>
        <taxon>Thermomonosporaceae</taxon>
        <taxon>Actinomadura</taxon>
    </lineage>
</organism>
<dbReference type="AlphaFoldDB" id="A0A6H9Z625"/>
<keyword evidence="4 6" id="KW-0472">Membrane</keyword>
<comment type="caution">
    <text evidence="8">The sequence shown here is derived from an EMBL/GenBank/DDBJ whole genome shotgun (WGS) entry which is preliminary data.</text>
</comment>
<keyword evidence="5" id="KW-0046">Antibiotic resistance</keyword>
<keyword evidence="6" id="KW-0813">Transport</keyword>
<evidence type="ECO:0000259" key="7">
    <source>
        <dbReference type="PROSITE" id="PS51012"/>
    </source>
</evidence>
<dbReference type="PANTHER" id="PTHR43229:SF2">
    <property type="entry name" value="NODULATION PROTEIN J"/>
    <property type="match status" value="1"/>
</dbReference>
<evidence type="ECO:0000256" key="3">
    <source>
        <dbReference type="ARBA" id="ARBA00022989"/>
    </source>
</evidence>
<evidence type="ECO:0000256" key="2">
    <source>
        <dbReference type="ARBA" id="ARBA00022692"/>
    </source>
</evidence>
<dbReference type="InterPro" id="IPR051784">
    <property type="entry name" value="Nod_factor_ABC_transporter"/>
</dbReference>
<dbReference type="GO" id="GO:0043190">
    <property type="term" value="C:ATP-binding cassette (ABC) transporter complex"/>
    <property type="evidence" value="ECO:0007669"/>
    <property type="project" value="InterPro"/>
</dbReference>
<feature type="transmembrane region" description="Helical" evidence="6">
    <location>
        <begin position="164"/>
        <end position="186"/>
    </location>
</feature>
<protein>
    <recommendedName>
        <fullName evidence="6">Transport permease protein</fullName>
    </recommendedName>
</protein>
<dbReference type="InterPro" id="IPR047817">
    <property type="entry name" value="ABC2_TM_bact-type"/>
</dbReference>
<dbReference type="Pfam" id="PF01061">
    <property type="entry name" value="ABC2_membrane"/>
    <property type="match status" value="1"/>
</dbReference>
<gene>
    <name evidence="8" type="ORF">F8566_15320</name>
</gene>
<keyword evidence="9" id="KW-1185">Reference proteome</keyword>